<proteinExistence type="predicted"/>
<dbReference type="Proteomes" id="UP000014760">
    <property type="component" value="Unassembled WGS sequence"/>
</dbReference>
<evidence type="ECO:0000256" key="2">
    <source>
        <dbReference type="SAM" id="MobiDB-lite"/>
    </source>
</evidence>
<sequence length="238" mass="27793">MEIEGDNTPFDEPKEEDGKTSTEEEGGLGVLVTEIKKKDGDEDDVGPPPLTEQEMKTRRAMMKKLEKNLRKMARIRAEVAQTDWFKGPNEMDDQTRHAHFESLRSMPGVTRLKPSRNKKLYIVHKDLQRQCDKEVRRHQFDARVTTSEINRQQQLVQKKQETLHKQRNKCYATSERTRNELDRAEHSHEVAESKKINAVPMRTTHASIVRAIEKLEMPRAMKEKLQMQTYTTRIVNEA</sequence>
<dbReference type="EMBL" id="KB302742">
    <property type="protein sequence ID" value="ELU03927.1"/>
    <property type="molecule type" value="Genomic_DNA"/>
</dbReference>
<name>R7UL22_CAPTE</name>
<dbReference type="HOGENOM" id="CLU_1166789_0_0_1"/>
<keyword evidence="1" id="KW-0175">Coiled coil</keyword>
<dbReference type="EnsemblMetazoa" id="CapteT197181">
    <property type="protein sequence ID" value="CapteP197181"/>
    <property type="gene ID" value="CapteG197181"/>
</dbReference>
<evidence type="ECO:0000313" key="5">
    <source>
        <dbReference type="Proteomes" id="UP000014760"/>
    </source>
</evidence>
<evidence type="ECO:0000313" key="4">
    <source>
        <dbReference type="EnsemblMetazoa" id="CapteP197181"/>
    </source>
</evidence>
<evidence type="ECO:0000256" key="1">
    <source>
        <dbReference type="SAM" id="Coils"/>
    </source>
</evidence>
<feature type="coiled-coil region" evidence="1">
    <location>
        <begin position="149"/>
        <end position="194"/>
    </location>
</feature>
<gene>
    <name evidence="3" type="ORF">CAPTEDRAFT_197181</name>
</gene>
<organism evidence="3">
    <name type="scientific">Capitella teleta</name>
    <name type="common">Polychaete worm</name>
    <dbReference type="NCBI Taxonomy" id="283909"/>
    <lineage>
        <taxon>Eukaryota</taxon>
        <taxon>Metazoa</taxon>
        <taxon>Spiralia</taxon>
        <taxon>Lophotrochozoa</taxon>
        <taxon>Annelida</taxon>
        <taxon>Polychaeta</taxon>
        <taxon>Sedentaria</taxon>
        <taxon>Scolecida</taxon>
        <taxon>Capitellidae</taxon>
        <taxon>Capitella</taxon>
    </lineage>
</organism>
<keyword evidence="5" id="KW-1185">Reference proteome</keyword>
<dbReference type="AlphaFoldDB" id="R7UL22"/>
<dbReference type="OrthoDB" id="10658883at2759"/>
<dbReference type="EMBL" id="AMQN01008294">
    <property type="status" value="NOT_ANNOTATED_CDS"/>
    <property type="molecule type" value="Genomic_DNA"/>
</dbReference>
<feature type="region of interest" description="Disordered" evidence="2">
    <location>
        <begin position="1"/>
        <end position="57"/>
    </location>
</feature>
<protein>
    <submittedName>
        <fullName evidence="3 4">Uncharacterized protein</fullName>
    </submittedName>
</protein>
<reference evidence="4" key="3">
    <citation type="submission" date="2015-06" db="UniProtKB">
        <authorList>
            <consortium name="EnsemblMetazoa"/>
        </authorList>
    </citation>
    <scope>IDENTIFICATION</scope>
</reference>
<reference evidence="3 5" key="2">
    <citation type="journal article" date="2013" name="Nature">
        <title>Insights into bilaterian evolution from three spiralian genomes.</title>
        <authorList>
            <person name="Simakov O."/>
            <person name="Marletaz F."/>
            <person name="Cho S.J."/>
            <person name="Edsinger-Gonzales E."/>
            <person name="Havlak P."/>
            <person name="Hellsten U."/>
            <person name="Kuo D.H."/>
            <person name="Larsson T."/>
            <person name="Lv J."/>
            <person name="Arendt D."/>
            <person name="Savage R."/>
            <person name="Osoegawa K."/>
            <person name="de Jong P."/>
            <person name="Grimwood J."/>
            <person name="Chapman J.A."/>
            <person name="Shapiro H."/>
            <person name="Aerts A."/>
            <person name="Otillar R.P."/>
            <person name="Terry A.Y."/>
            <person name="Boore J.L."/>
            <person name="Grigoriev I.V."/>
            <person name="Lindberg D.R."/>
            <person name="Seaver E.C."/>
            <person name="Weisblat D.A."/>
            <person name="Putnam N.H."/>
            <person name="Rokhsar D.S."/>
        </authorList>
    </citation>
    <scope>NUCLEOTIDE SEQUENCE</scope>
    <source>
        <strain evidence="3 5">I ESC-2004</strain>
    </source>
</reference>
<evidence type="ECO:0000313" key="3">
    <source>
        <dbReference type="EMBL" id="ELU03927.1"/>
    </source>
</evidence>
<reference evidence="5" key="1">
    <citation type="submission" date="2012-12" db="EMBL/GenBank/DDBJ databases">
        <authorList>
            <person name="Hellsten U."/>
            <person name="Grimwood J."/>
            <person name="Chapman J.A."/>
            <person name="Shapiro H."/>
            <person name="Aerts A."/>
            <person name="Otillar R.P."/>
            <person name="Terry A.Y."/>
            <person name="Boore J.L."/>
            <person name="Simakov O."/>
            <person name="Marletaz F."/>
            <person name="Cho S.-J."/>
            <person name="Edsinger-Gonzales E."/>
            <person name="Havlak P."/>
            <person name="Kuo D.-H."/>
            <person name="Larsson T."/>
            <person name="Lv J."/>
            <person name="Arendt D."/>
            <person name="Savage R."/>
            <person name="Osoegawa K."/>
            <person name="de Jong P."/>
            <person name="Lindberg D.R."/>
            <person name="Seaver E.C."/>
            <person name="Weisblat D.A."/>
            <person name="Putnam N.H."/>
            <person name="Grigoriev I.V."/>
            <person name="Rokhsar D.S."/>
        </authorList>
    </citation>
    <scope>NUCLEOTIDE SEQUENCE</scope>
    <source>
        <strain evidence="5">I ESC-2004</strain>
    </source>
</reference>
<accession>R7UL22</accession>